<organism evidence="1 2">
    <name type="scientific">Spongiibacter pelagi</name>
    <dbReference type="NCBI Taxonomy" id="2760804"/>
    <lineage>
        <taxon>Bacteria</taxon>
        <taxon>Pseudomonadati</taxon>
        <taxon>Pseudomonadota</taxon>
        <taxon>Gammaproteobacteria</taxon>
        <taxon>Cellvibrionales</taxon>
        <taxon>Spongiibacteraceae</taxon>
        <taxon>Spongiibacter</taxon>
    </lineage>
</organism>
<evidence type="ECO:0000313" key="2">
    <source>
        <dbReference type="Proteomes" id="UP000610558"/>
    </source>
</evidence>
<dbReference type="AlphaFoldDB" id="A0A927GVW9"/>
<dbReference type="Proteomes" id="UP000610558">
    <property type="component" value="Unassembled WGS sequence"/>
</dbReference>
<accession>A0A927GVW9</accession>
<evidence type="ECO:0000313" key="1">
    <source>
        <dbReference type="EMBL" id="MBD2858528.1"/>
    </source>
</evidence>
<gene>
    <name evidence="1" type="ORF">IB286_05850</name>
</gene>
<comment type="caution">
    <text evidence="1">The sequence shown here is derived from an EMBL/GenBank/DDBJ whole genome shotgun (WGS) entry which is preliminary data.</text>
</comment>
<dbReference type="EMBL" id="JACXLD010000002">
    <property type="protein sequence ID" value="MBD2858528.1"/>
    <property type="molecule type" value="Genomic_DNA"/>
</dbReference>
<protein>
    <submittedName>
        <fullName evidence="1">Uncharacterized protein</fullName>
    </submittedName>
</protein>
<reference evidence="1" key="1">
    <citation type="submission" date="2020-09" db="EMBL/GenBank/DDBJ databases">
        <authorList>
            <person name="Yoon J.-W."/>
        </authorList>
    </citation>
    <scope>NUCLEOTIDE SEQUENCE</scope>
    <source>
        <strain evidence="1">KMU-158</strain>
    </source>
</reference>
<keyword evidence="2" id="KW-1185">Reference proteome</keyword>
<name>A0A927GVW9_9GAMM</name>
<proteinExistence type="predicted"/>
<sequence length="180" mass="19777">MAAADSYRGQCNLHLYFAGQYLKNLSSPESESGWGGHFVRAQTEAIIHQLQLAYCAHLADLLTLTPLGFQLPCGIFTASSLAEIQLQNAPSEFSELLEREAVSGWLQDLLGFAYLRQPGKKKTYLESDGVELIGTDTRATGLLDSAEAVAENPYDMAGLQTLHTELSALVTRHRNTLLEY</sequence>
<dbReference type="RefSeq" id="WP_190763431.1">
    <property type="nucleotide sequence ID" value="NZ_JACXLD010000002.1"/>
</dbReference>